<name>A0AAW2KM81_9LAMI</name>
<dbReference type="AlphaFoldDB" id="A0AAW2KM81"/>
<dbReference type="EMBL" id="JACGWK010000101">
    <property type="protein sequence ID" value="KAL0307512.1"/>
    <property type="molecule type" value="Genomic_DNA"/>
</dbReference>
<organism evidence="2">
    <name type="scientific">Sesamum angustifolium</name>
    <dbReference type="NCBI Taxonomy" id="2727405"/>
    <lineage>
        <taxon>Eukaryota</taxon>
        <taxon>Viridiplantae</taxon>
        <taxon>Streptophyta</taxon>
        <taxon>Embryophyta</taxon>
        <taxon>Tracheophyta</taxon>
        <taxon>Spermatophyta</taxon>
        <taxon>Magnoliopsida</taxon>
        <taxon>eudicotyledons</taxon>
        <taxon>Gunneridae</taxon>
        <taxon>Pentapetalae</taxon>
        <taxon>asterids</taxon>
        <taxon>lamiids</taxon>
        <taxon>Lamiales</taxon>
        <taxon>Pedaliaceae</taxon>
        <taxon>Sesamum</taxon>
    </lineage>
</organism>
<dbReference type="InterPro" id="IPR026960">
    <property type="entry name" value="RVT-Znf"/>
</dbReference>
<reference evidence="2" key="2">
    <citation type="journal article" date="2024" name="Plant">
        <title>Genomic evolution and insights into agronomic trait innovations of Sesamum species.</title>
        <authorList>
            <person name="Miao H."/>
            <person name="Wang L."/>
            <person name="Qu L."/>
            <person name="Liu H."/>
            <person name="Sun Y."/>
            <person name="Le M."/>
            <person name="Wang Q."/>
            <person name="Wei S."/>
            <person name="Zheng Y."/>
            <person name="Lin W."/>
            <person name="Duan Y."/>
            <person name="Cao H."/>
            <person name="Xiong S."/>
            <person name="Wang X."/>
            <person name="Wei L."/>
            <person name="Li C."/>
            <person name="Ma Q."/>
            <person name="Ju M."/>
            <person name="Zhao R."/>
            <person name="Li G."/>
            <person name="Mu C."/>
            <person name="Tian Q."/>
            <person name="Mei H."/>
            <person name="Zhang T."/>
            <person name="Gao T."/>
            <person name="Zhang H."/>
        </authorList>
    </citation>
    <scope>NUCLEOTIDE SEQUENCE</scope>
    <source>
        <strain evidence="2">G01</strain>
    </source>
</reference>
<evidence type="ECO:0000259" key="1">
    <source>
        <dbReference type="Pfam" id="PF13966"/>
    </source>
</evidence>
<accession>A0AAW2KM81</accession>
<dbReference type="Pfam" id="PF13966">
    <property type="entry name" value="zf-RVT"/>
    <property type="match status" value="1"/>
</dbReference>
<sequence length="192" mass="21226">MSPVFFGLSPCVLHRTPITTGQGDKILWTGSSVGDFSTKSAWEAIRQASPRRKLLADVWHRSLWPAISVFLWQLFQDRIPVDARMRQKGFNFPSECQCREAEETVSHLFIVSTAVQGMWQHFATLLGSTSLIRGASLIWCTSGGCIRYRNQYASRAHCRLAGFGACPDPRSSRLGGGGGCHDGDFALTVPCF</sequence>
<feature type="domain" description="Reverse transcriptase zinc-binding" evidence="1">
    <location>
        <begin position="36"/>
        <end position="119"/>
    </location>
</feature>
<protein>
    <recommendedName>
        <fullName evidence="1">Reverse transcriptase zinc-binding domain-containing protein</fullName>
    </recommendedName>
</protein>
<proteinExistence type="predicted"/>
<evidence type="ECO:0000313" key="2">
    <source>
        <dbReference type="EMBL" id="KAL0307512.1"/>
    </source>
</evidence>
<reference evidence="2" key="1">
    <citation type="submission" date="2020-06" db="EMBL/GenBank/DDBJ databases">
        <authorList>
            <person name="Li T."/>
            <person name="Hu X."/>
            <person name="Zhang T."/>
            <person name="Song X."/>
            <person name="Zhang H."/>
            <person name="Dai N."/>
            <person name="Sheng W."/>
            <person name="Hou X."/>
            <person name="Wei L."/>
        </authorList>
    </citation>
    <scope>NUCLEOTIDE SEQUENCE</scope>
    <source>
        <strain evidence="2">G01</strain>
        <tissue evidence="2">Leaf</tissue>
    </source>
</reference>
<comment type="caution">
    <text evidence="2">The sequence shown here is derived from an EMBL/GenBank/DDBJ whole genome shotgun (WGS) entry which is preliminary data.</text>
</comment>
<gene>
    <name evidence="2" type="ORF">Sangu_3026000</name>
</gene>